<dbReference type="InterPro" id="IPR039426">
    <property type="entry name" value="TonB-dep_rcpt-like"/>
</dbReference>
<feature type="domain" description="TonB-dependent receptor-like beta-barrel" evidence="16">
    <location>
        <begin position="264"/>
        <end position="666"/>
    </location>
</feature>
<dbReference type="InterPro" id="IPR012910">
    <property type="entry name" value="Plug_dom"/>
</dbReference>
<name>A0A323V6E1_9RHOO</name>
<keyword evidence="5" id="KW-0410">Iron transport</keyword>
<dbReference type="EMBL" id="QKOE01000011">
    <property type="protein sequence ID" value="PZA15728.1"/>
    <property type="molecule type" value="Genomic_DNA"/>
</dbReference>
<comment type="similarity">
    <text evidence="2 13 14">Belongs to the TonB-dependent receptor family.</text>
</comment>
<dbReference type="PROSITE" id="PS52016">
    <property type="entry name" value="TONB_DEPENDENT_REC_3"/>
    <property type="match status" value="1"/>
</dbReference>
<dbReference type="CDD" id="cd01347">
    <property type="entry name" value="ligand_gated_channel"/>
    <property type="match status" value="1"/>
</dbReference>
<organism evidence="18 19">
    <name type="scientific">Parazoarcus communis SWub3 = DSM 12120</name>
    <dbReference type="NCBI Taxonomy" id="1121029"/>
    <lineage>
        <taxon>Bacteria</taxon>
        <taxon>Pseudomonadati</taxon>
        <taxon>Pseudomonadota</taxon>
        <taxon>Betaproteobacteria</taxon>
        <taxon>Rhodocyclales</taxon>
        <taxon>Zoogloeaceae</taxon>
        <taxon>Parazoarcus</taxon>
    </lineage>
</organism>
<dbReference type="Proteomes" id="UP000248259">
    <property type="component" value="Unassembled WGS sequence"/>
</dbReference>
<dbReference type="OrthoDB" id="8538693at2"/>
<sequence>MKHPVTRHRRRQPTIVLAVLTAAAVPVQAQEVPTSLPAVQVIGEKMGRSEQDSVTAVTVFTAEDVAAKDKRTVLDLVAEVPNVTIGEFGGVANIRGSNGAGPGFSSLAWKGATRARTATVIDGVSQVWTGGNLLSSGVWDVEQVEVLRGPQSTMLGRSAVGGAIVLKTRDPSFTQEGAIRLGLQQANGKMLKQAAGVVSGPLSDSLAYRLSADVTRGNHFIDYVDNNTNAGVDYSSDPDRVVRNDIKAKLLWAPKNNPDLISRLDLQHQSQKGPYLNQVNVGDDGDYIASTDKVNHRIGDTSMNAVISNTSYQLDANHSLDVLLSASRMDAGYTHNQTAPAATNTANYFNANSKQDGLGVEARLNLASPTLGVKSMIGVSHFKDDLTVLSKAYSGAIRYSGDTKTEATSIFGEVDYPLNDRWALIAGGRIERESQDRSITNGIVTQTRDASKTYVLPRLAVRYKPSAQTVFGLDVRKGYNPAGISMDTDSGKISSFEAEYVTAIEASVKQSFNGGKSSWSVNLFNNAIMDYQVKNGQLISNVDEANIRGVEFQLSTDLGSATHVYVNASLQTSKVEAFAANTAYVGNKLPYAAPRTFGAGVSHKLTPDLTVGANAKYVAAYYVDISNAAGAIAGQKAKAGDYTLVDVSASYAIDKQASVRVYVNNLFDEYVVNTYFQGTTSQDVLAPRTVGVQLDYRF</sequence>
<feature type="domain" description="TonB-dependent receptor plug" evidence="17">
    <location>
        <begin position="51"/>
        <end position="163"/>
    </location>
</feature>
<keyword evidence="10 13" id="KW-0472">Membrane</keyword>
<evidence type="ECO:0000256" key="6">
    <source>
        <dbReference type="ARBA" id="ARBA00022692"/>
    </source>
</evidence>
<evidence type="ECO:0000259" key="17">
    <source>
        <dbReference type="Pfam" id="PF07715"/>
    </source>
</evidence>
<dbReference type="Gene3D" id="2.170.130.10">
    <property type="entry name" value="TonB-dependent receptor, plug domain"/>
    <property type="match status" value="1"/>
</dbReference>
<keyword evidence="7" id="KW-0408">Iron</keyword>
<evidence type="ECO:0000256" key="3">
    <source>
        <dbReference type="ARBA" id="ARBA00022448"/>
    </source>
</evidence>
<comment type="caution">
    <text evidence="18">The sequence shown here is derived from an EMBL/GenBank/DDBJ whole genome shotgun (WGS) entry which is preliminary data.</text>
</comment>
<dbReference type="PANTHER" id="PTHR32552">
    <property type="entry name" value="FERRICHROME IRON RECEPTOR-RELATED"/>
    <property type="match status" value="1"/>
</dbReference>
<keyword evidence="11" id="KW-0675">Receptor</keyword>
<evidence type="ECO:0000313" key="19">
    <source>
        <dbReference type="Proteomes" id="UP000248259"/>
    </source>
</evidence>
<dbReference type="RefSeq" id="WP_110526091.1">
    <property type="nucleotide sequence ID" value="NZ_QKOE01000011.1"/>
</dbReference>
<evidence type="ECO:0000256" key="5">
    <source>
        <dbReference type="ARBA" id="ARBA00022496"/>
    </source>
</evidence>
<keyword evidence="3 13" id="KW-0813">Transport</keyword>
<keyword evidence="4 13" id="KW-1134">Transmembrane beta strand</keyword>
<keyword evidence="9 14" id="KW-0798">TonB box</keyword>
<evidence type="ECO:0000256" key="12">
    <source>
        <dbReference type="ARBA" id="ARBA00023237"/>
    </source>
</evidence>
<keyword evidence="12 13" id="KW-0998">Cell outer membrane</keyword>
<dbReference type="Pfam" id="PF07715">
    <property type="entry name" value="Plug"/>
    <property type="match status" value="1"/>
</dbReference>
<gene>
    <name evidence="18" type="ORF">DNK49_14755</name>
</gene>
<comment type="subcellular location">
    <subcellularLocation>
        <location evidence="1 13">Cell outer membrane</location>
        <topology evidence="1 13">Multi-pass membrane protein</topology>
    </subcellularLocation>
</comment>
<keyword evidence="19" id="KW-1185">Reference proteome</keyword>
<keyword evidence="6 13" id="KW-0812">Transmembrane</keyword>
<proteinExistence type="inferred from homology"/>
<dbReference type="GO" id="GO:0009279">
    <property type="term" value="C:cell outer membrane"/>
    <property type="evidence" value="ECO:0007669"/>
    <property type="project" value="UniProtKB-SubCell"/>
</dbReference>
<dbReference type="PANTHER" id="PTHR32552:SF81">
    <property type="entry name" value="TONB-DEPENDENT OUTER MEMBRANE RECEPTOR"/>
    <property type="match status" value="1"/>
</dbReference>
<dbReference type="InterPro" id="IPR036942">
    <property type="entry name" value="Beta-barrel_TonB_sf"/>
</dbReference>
<evidence type="ECO:0000256" key="4">
    <source>
        <dbReference type="ARBA" id="ARBA00022452"/>
    </source>
</evidence>
<dbReference type="Pfam" id="PF00593">
    <property type="entry name" value="TonB_dep_Rec_b-barrel"/>
    <property type="match status" value="1"/>
</dbReference>
<evidence type="ECO:0008006" key="20">
    <source>
        <dbReference type="Google" id="ProtNLM"/>
    </source>
</evidence>
<evidence type="ECO:0000313" key="18">
    <source>
        <dbReference type="EMBL" id="PZA15728.1"/>
    </source>
</evidence>
<protein>
    <recommendedName>
        <fullName evidence="20">TonB-dependent receptor</fullName>
    </recommendedName>
</protein>
<feature type="chain" id="PRO_5016452803" description="TonB-dependent receptor" evidence="15">
    <location>
        <begin position="30"/>
        <end position="698"/>
    </location>
</feature>
<evidence type="ECO:0000256" key="15">
    <source>
        <dbReference type="SAM" id="SignalP"/>
    </source>
</evidence>
<dbReference type="InterPro" id="IPR037066">
    <property type="entry name" value="Plug_dom_sf"/>
</dbReference>
<keyword evidence="15" id="KW-0732">Signal</keyword>
<keyword evidence="8" id="KW-0406">Ion transport</keyword>
<evidence type="ECO:0000256" key="11">
    <source>
        <dbReference type="ARBA" id="ARBA00023170"/>
    </source>
</evidence>
<evidence type="ECO:0000256" key="10">
    <source>
        <dbReference type="ARBA" id="ARBA00023136"/>
    </source>
</evidence>
<dbReference type="AlphaFoldDB" id="A0A323V6E1"/>
<evidence type="ECO:0000259" key="16">
    <source>
        <dbReference type="Pfam" id="PF00593"/>
    </source>
</evidence>
<evidence type="ECO:0000256" key="7">
    <source>
        <dbReference type="ARBA" id="ARBA00023004"/>
    </source>
</evidence>
<evidence type="ECO:0000256" key="14">
    <source>
        <dbReference type="RuleBase" id="RU003357"/>
    </source>
</evidence>
<accession>A0A323V6E1</accession>
<dbReference type="GO" id="GO:0006826">
    <property type="term" value="P:iron ion transport"/>
    <property type="evidence" value="ECO:0007669"/>
    <property type="project" value="UniProtKB-KW"/>
</dbReference>
<dbReference type="SUPFAM" id="SSF56935">
    <property type="entry name" value="Porins"/>
    <property type="match status" value="1"/>
</dbReference>
<evidence type="ECO:0000256" key="1">
    <source>
        <dbReference type="ARBA" id="ARBA00004571"/>
    </source>
</evidence>
<evidence type="ECO:0000256" key="2">
    <source>
        <dbReference type="ARBA" id="ARBA00009810"/>
    </source>
</evidence>
<evidence type="ECO:0000256" key="9">
    <source>
        <dbReference type="ARBA" id="ARBA00023077"/>
    </source>
</evidence>
<feature type="signal peptide" evidence="15">
    <location>
        <begin position="1"/>
        <end position="29"/>
    </location>
</feature>
<reference evidence="18 19" key="1">
    <citation type="submission" date="2018-06" db="EMBL/GenBank/DDBJ databases">
        <title>Azoarcus communis strain SWub3 genome.</title>
        <authorList>
            <person name="Zorraquino Salvo V."/>
            <person name="Toubiana D."/>
            <person name="Blumwald E."/>
        </authorList>
    </citation>
    <scope>NUCLEOTIDE SEQUENCE [LARGE SCALE GENOMIC DNA]</scope>
    <source>
        <strain evidence="18 19">SWub3</strain>
    </source>
</reference>
<evidence type="ECO:0000256" key="8">
    <source>
        <dbReference type="ARBA" id="ARBA00023065"/>
    </source>
</evidence>
<dbReference type="Gene3D" id="2.40.170.20">
    <property type="entry name" value="TonB-dependent receptor, beta-barrel domain"/>
    <property type="match status" value="1"/>
</dbReference>
<dbReference type="InterPro" id="IPR000531">
    <property type="entry name" value="Beta-barrel_TonB"/>
</dbReference>
<evidence type="ECO:0000256" key="13">
    <source>
        <dbReference type="PROSITE-ProRule" id="PRU01360"/>
    </source>
</evidence>